<proteinExistence type="predicted"/>
<name>A0AAV1V1S4_9STRA</name>
<sequence length="89" mass="9961">MVSVGKAPAKSKARDAPFQPEPEVEYSLNVVFQDANGVVESFQCHFCSFQGQKEVSGAEGKHTQETKIFAPPYRTENYQFEYKRPTGGK</sequence>
<gene>
    <name evidence="1" type="ORF">PM001_LOCUS25865</name>
</gene>
<organism evidence="1 2">
    <name type="scientific">Peronospora matthiolae</name>
    <dbReference type="NCBI Taxonomy" id="2874970"/>
    <lineage>
        <taxon>Eukaryota</taxon>
        <taxon>Sar</taxon>
        <taxon>Stramenopiles</taxon>
        <taxon>Oomycota</taxon>
        <taxon>Peronosporomycetes</taxon>
        <taxon>Peronosporales</taxon>
        <taxon>Peronosporaceae</taxon>
        <taxon>Peronospora</taxon>
    </lineage>
</organism>
<dbReference type="AlphaFoldDB" id="A0AAV1V1S4"/>
<evidence type="ECO:0000313" key="2">
    <source>
        <dbReference type="Proteomes" id="UP001162060"/>
    </source>
</evidence>
<accession>A0AAV1V1S4</accession>
<comment type="caution">
    <text evidence="1">The sequence shown here is derived from an EMBL/GenBank/DDBJ whole genome shotgun (WGS) entry which is preliminary data.</text>
</comment>
<evidence type="ECO:0000313" key="1">
    <source>
        <dbReference type="EMBL" id="CAK7940715.1"/>
    </source>
</evidence>
<reference evidence="1" key="1">
    <citation type="submission" date="2024-01" db="EMBL/GenBank/DDBJ databases">
        <authorList>
            <person name="Webb A."/>
        </authorList>
    </citation>
    <scope>NUCLEOTIDE SEQUENCE</scope>
    <source>
        <strain evidence="1">Pm1</strain>
    </source>
</reference>
<dbReference type="Proteomes" id="UP001162060">
    <property type="component" value="Unassembled WGS sequence"/>
</dbReference>
<dbReference type="PANTHER" id="PTHR37067">
    <property type="entry name" value="PX DOMAIN-CONTAINING PROTEIN"/>
    <property type="match status" value="1"/>
</dbReference>
<protein>
    <submittedName>
        <fullName evidence="1">Uncharacterized protein</fullName>
    </submittedName>
</protein>
<dbReference type="EMBL" id="CAKLBY020000259">
    <property type="protein sequence ID" value="CAK7940715.1"/>
    <property type="molecule type" value="Genomic_DNA"/>
</dbReference>
<dbReference type="PANTHER" id="PTHR37067:SF3">
    <property type="entry name" value="PX DOMAIN-CONTAINING PROTEIN"/>
    <property type="match status" value="1"/>
</dbReference>